<evidence type="ECO:0000313" key="3">
    <source>
        <dbReference type="Proteomes" id="UP000835052"/>
    </source>
</evidence>
<evidence type="ECO:0000313" key="2">
    <source>
        <dbReference type="EMBL" id="CAD6194284.1"/>
    </source>
</evidence>
<dbReference type="Proteomes" id="UP000835052">
    <property type="component" value="Unassembled WGS sequence"/>
</dbReference>
<protein>
    <submittedName>
        <fullName evidence="2">Uncharacterized protein</fullName>
    </submittedName>
</protein>
<dbReference type="EMBL" id="CAJGYM010000043">
    <property type="protein sequence ID" value="CAD6194284.1"/>
    <property type="molecule type" value="Genomic_DNA"/>
</dbReference>
<feature type="compositionally biased region" description="Basic residues" evidence="1">
    <location>
        <begin position="215"/>
        <end position="225"/>
    </location>
</feature>
<dbReference type="AlphaFoldDB" id="A0A8S1HEX3"/>
<accession>A0A8S1HEX3</accession>
<organism evidence="2 3">
    <name type="scientific">Caenorhabditis auriculariae</name>
    <dbReference type="NCBI Taxonomy" id="2777116"/>
    <lineage>
        <taxon>Eukaryota</taxon>
        <taxon>Metazoa</taxon>
        <taxon>Ecdysozoa</taxon>
        <taxon>Nematoda</taxon>
        <taxon>Chromadorea</taxon>
        <taxon>Rhabditida</taxon>
        <taxon>Rhabditina</taxon>
        <taxon>Rhabditomorpha</taxon>
        <taxon>Rhabditoidea</taxon>
        <taxon>Rhabditidae</taxon>
        <taxon>Peloderinae</taxon>
        <taxon>Caenorhabditis</taxon>
    </lineage>
</organism>
<gene>
    <name evidence="2" type="ORF">CAUJ_LOCUS10203</name>
</gene>
<sequence>MRRSSGEEFKMSPNEHSPKTERVYANEYFARGAQLSPANMPATNQPAYTFRSEAQRLVRTTTTITASHPASSPEVSNECPLIVFDLAMSLRKNALRRSVGDYDRHALLPFEDKKVVYAVRMQAETTTAVHWGSAVGASVPGTPERLFYLSLLFVSLLCWSAAARGSTDQRRRRHSTDQPNPKPTRKSCQPERTAKHHEYAKTLCGEISPAAGLRKQPRRGWHGPARRSLSTLPSDHQLCRDPEKRPFANGCFSIGKSDKQNEHPMISSYFLFLLPLGVFSAPSNIWLNHGIWSLKEDENWATLSFNFGGATSTSDGFDTTTPSYNDIWTSTYPPNPCYPKAEGSHELKLENPSSKSEAVKEPVTSVNTGRQKYLSTKGPEKNPVDNVPVNLKNICRQNIPIDGDR</sequence>
<feature type="region of interest" description="Disordered" evidence="1">
    <location>
        <begin position="167"/>
        <end position="194"/>
    </location>
</feature>
<name>A0A8S1HEX3_9PELO</name>
<feature type="region of interest" description="Disordered" evidence="1">
    <location>
        <begin position="214"/>
        <end position="235"/>
    </location>
</feature>
<feature type="compositionally biased region" description="Basic and acidic residues" evidence="1">
    <location>
        <begin position="1"/>
        <end position="10"/>
    </location>
</feature>
<proteinExistence type="predicted"/>
<feature type="compositionally biased region" description="Polar residues" evidence="1">
    <location>
        <begin position="364"/>
        <end position="374"/>
    </location>
</feature>
<feature type="region of interest" description="Disordered" evidence="1">
    <location>
        <begin position="350"/>
        <end position="387"/>
    </location>
</feature>
<evidence type="ECO:0000256" key="1">
    <source>
        <dbReference type="SAM" id="MobiDB-lite"/>
    </source>
</evidence>
<reference evidence="2" key="1">
    <citation type="submission" date="2020-10" db="EMBL/GenBank/DDBJ databases">
        <authorList>
            <person name="Kikuchi T."/>
        </authorList>
    </citation>
    <scope>NUCLEOTIDE SEQUENCE</scope>
    <source>
        <strain evidence="2">NKZ352</strain>
    </source>
</reference>
<keyword evidence="3" id="KW-1185">Reference proteome</keyword>
<feature type="region of interest" description="Disordered" evidence="1">
    <location>
        <begin position="1"/>
        <end position="20"/>
    </location>
</feature>
<comment type="caution">
    <text evidence="2">The sequence shown here is derived from an EMBL/GenBank/DDBJ whole genome shotgun (WGS) entry which is preliminary data.</text>
</comment>